<keyword evidence="2" id="KW-1185">Reference proteome</keyword>
<reference evidence="1" key="1">
    <citation type="submission" date="2021-02" db="EMBL/GenBank/DDBJ databases">
        <authorList>
            <person name="Dougan E. K."/>
            <person name="Rhodes N."/>
            <person name="Thang M."/>
            <person name="Chan C."/>
        </authorList>
    </citation>
    <scope>NUCLEOTIDE SEQUENCE</scope>
</reference>
<gene>
    <name evidence="1" type="ORF">SPIL2461_LOCUS13960</name>
</gene>
<feature type="non-terminal residue" evidence="1">
    <location>
        <position position="1"/>
    </location>
</feature>
<evidence type="ECO:0000313" key="2">
    <source>
        <dbReference type="Proteomes" id="UP000649617"/>
    </source>
</evidence>
<organism evidence="1 2">
    <name type="scientific">Symbiodinium pilosum</name>
    <name type="common">Dinoflagellate</name>
    <dbReference type="NCBI Taxonomy" id="2952"/>
    <lineage>
        <taxon>Eukaryota</taxon>
        <taxon>Sar</taxon>
        <taxon>Alveolata</taxon>
        <taxon>Dinophyceae</taxon>
        <taxon>Suessiales</taxon>
        <taxon>Symbiodiniaceae</taxon>
        <taxon>Symbiodinium</taxon>
    </lineage>
</organism>
<comment type="caution">
    <text evidence="1">The sequence shown here is derived from an EMBL/GenBank/DDBJ whole genome shotgun (WGS) entry which is preliminary data.</text>
</comment>
<sequence length="240" mass="26230">CGVAASRVVVLSSGISTGEVDFTITADPVEKSASDVIEDLQLQLSDASSPFRTGAFAPFASHIAQLSGVLPSPHSLWTPGSPGPRDAEEAICLDPVAEGLSKLNELADVGAHSDDEEHEEDVVKRPEYWGLRVRDLSEFHTAIRDELVGYCEDHRMRFQHGQCVHVCKHGDTCPWGDHAGVPHDKTCKSAETSGQPLLPNMHAVVARYVKPQTRSLGTSWATMKYPKGLRITHFVTHTWE</sequence>
<dbReference type="EMBL" id="CAJNIZ010031369">
    <property type="protein sequence ID" value="CAE7530127.1"/>
    <property type="molecule type" value="Genomic_DNA"/>
</dbReference>
<dbReference type="AlphaFoldDB" id="A0A812TK16"/>
<name>A0A812TK16_SYMPI</name>
<dbReference type="Proteomes" id="UP000649617">
    <property type="component" value="Unassembled WGS sequence"/>
</dbReference>
<protein>
    <submittedName>
        <fullName evidence="1">Uncharacterized protein</fullName>
    </submittedName>
</protein>
<dbReference type="OrthoDB" id="431200at2759"/>
<feature type="non-terminal residue" evidence="1">
    <location>
        <position position="240"/>
    </location>
</feature>
<proteinExistence type="predicted"/>
<evidence type="ECO:0000313" key="1">
    <source>
        <dbReference type="EMBL" id="CAE7530127.1"/>
    </source>
</evidence>
<accession>A0A812TK16</accession>